<dbReference type="AlphaFoldDB" id="A0A644UKD9"/>
<evidence type="ECO:0000256" key="1">
    <source>
        <dbReference type="SAM" id="Phobius"/>
    </source>
</evidence>
<comment type="caution">
    <text evidence="4">The sequence shown here is derived from an EMBL/GenBank/DDBJ whole genome shotgun (WGS) entry which is preliminary data.</text>
</comment>
<reference evidence="4" key="1">
    <citation type="submission" date="2019-08" db="EMBL/GenBank/DDBJ databases">
        <authorList>
            <person name="Kucharzyk K."/>
            <person name="Murdoch R.W."/>
            <person name="Higgins S."/>
            <person name="Loffler F."/>
        </authorList>
    </citation>
    <scope>NUCLEOTIDE SEQUENCE</scope>
</reference>
<evidence type="ECO:0008006" key="5">
    <source>
        <dbReference type="Google" id="ProtNLM"/>
    </source>
</evidence>
<feature type="domain" description="FecR protein" evidence="2">
    <location>
        <begin position="112"/>
        <end position="203"/>
    </location>
</feature>
<evidence type="ECO:0000259" key="2">
    <source>
        <dbReference type="Pfam" id="PF04773"/>
    </source>
</evidence>
<dbReference type="Gene3D" id="3.55.50.30">
    <property type="match status" value="1"/>
</dbReference>
<evidence type="ECO:0000313" key="4">
    <source>
        <dbReference type="EMBL" id="MPL79322.1"/>
    </source>
</evidence>
<dbReference type="InterPro" id="IPR012373">
    <property type="entry name" value="Ferrdict_sens_TM"/>
</dbReference>
<dbReference type="Pfam" id="PF04773">
    <property type="entry name" value="FecR"/>
    <property type="match status" value="1"/>
</dbReference>
<keyword evidence="1" id="KW-1133">Transmembrane helix</keyword>
<sequence>MTENKIYIKKILNNTMNETEKEKLHSGKLFSKVLEKQWEDAHDAAAKDKTDVNRIWAKIQKELWENKQVKTYEYYKIYSIAASVLLLIGIGCFAWILSRNQSSNTMFVATSGIQNMQSILLPDGSQVQLGPGSKLIYPSEFDGKTREVKLEGQAFFDVAKDKSKPFVVKTKDMDVTALGTAFEVFSYEMENSIETVLLNGKVKVDLLHGNHKREVILNPNDKLTLSRSDARISIEKVNATKYSDWRNMGILSFENEKLSMIIPRLEKWYGQKIFCQKDLANTYRFTFKVRNESLDRILYMLNNSSPIKYRKAGDNYELYLIN</sequence>
<feature type="transmembrane region" description="Helical" evidence="1">
    <location>
        <begin position="77"/>
        <end position="97"/>
    </location>
</feature>
<dbReference type="EMBL" id="VSSQ01000125">
    <property type="protein sequence ID" value="MPL79322.1"/>
    <property type="molecule type" value="Genomic_DNA"/>
</dbReference>
<dbReference type="Gene3D" id="2.60.120.1440">
    <property type="match status" value="1"/>
</dbReference>
<evidence type="ECO:0000259" key="3">
    <source>
        <dbReference type="Pfam" id="PF16344"/>
    </source>
</evidence>
<dbReference type="PIRSF" id="PIRSF018266">
    <property type="entry name" value="FecR"/>
    <property type="match status" value="1"/>
</dbReference>
<gene>
    <name evidence="4" type="ORF">SDC9_25198</name>
</gene>
<dbReference type="PANTHER" id="PTHR30273:SF2">
    <property type="entry name" value="PROTEIN FECR"/>
    <property type="match status" value="1"/>
</dbReference>
<dbReference type="InterPro" id="IPR006860">
    <property type="entry name" value="FecR"/>
</dbReference>
<accession>A0A644UKD9</accession>
<dbReference type="Pfam" id="PF16344">
    <property type="entry name" value="FecR_C"/>
    <property type="match status" value="1"/>
</dbReference>
<organism evidence="4">
    <name type="scientific">bioreactor metagenome</name>
    <dbReference type="NCBI Taxonomy" id="1076179"/>
    <lineage>
        <taxon>unclassified sequences</taxon>
        <taxon>metagenomes</taxon>
        <taxon>ecological metagenomes</taxon>
    </lineage>
</organism>
<keyword evidence="1" id="KW-0472">Membrane</keyword>
<proteinExistence type="predicted"/>
<name>A0A644UKD9_9ZZZZ</name>
<dbReference type="PANTHER" id="PTHR30273">
    <property type="entry name" value="PERIPLASMIC SIGNAL SENSOR AND SIGMA FACTOR ACTIVATOR FECR-RELATED"/>
    <property type="match status" value="1"/>
</dbReference>
<feature type="domain" description="Protein FecR C-terminal" evidence="3">
    <location>
        <begin position="251"/>
        <end position="316"/>
    </location>
</feature>
<protein>
    <recommendedName>
        <fullName evidence="5">FecR protein domain-containing protein</fullName>
    </recommendedName>
</protein>
<keyword evidence="1" id="KW-0812">Transmembrane</keyword>
<dbReference type="GO" id="GO:0016989">
    <property type="term" value="F:sigma factor antagonist activity"/>
    <property type="evidence" value="ECO:0007669"/>
    <property type="project" value="TreeGrafter"/>
</dbReference>
<dbReference type="InterPro" id="IPR032508">
    <property type="entry name" value="FecR_C"/>
</dbReference>